<proteinExistence type="predicted"/>
<dbReference type="RefSeq" id="WP_173034521.1">
    <property type="nucleotide sequence ID" value="NZ_AP022870.1"/>
</dbReference>
<evidence type="ECO:0000313" key="2">
    <source>
        <dbReference type="Proteomes" id="UP000502508"/>
    </source>
</evidence>
<dbReference type="EMBL" id="AP022870">
    <property type="protein sequence ID" value="BCB74967.1"/>
    <property type="molecule type" value="Genomic_DNA"/>
</dbReference>
<dbReference type="KEGG" id="pfla:Pflav_013770"/>
<gene>
    <name evidence="1" type="ORF">Pflav_013770</name>
</gene>
<dbReference type="Proteomes" id="UP000502508">
    <property type="component" value="Chromosome"/>
</dbReference>
<keyword evidence="2" id="KW-1185">Reference proteome</keyword>
<dbReference type="AlphaFoldDB" id="A0A6F8XMD1"/>
<accession>A0A6F8XMD1</accession>
<protein>
    <submittedName>
        <fullName evidence="1">Uncharacterized protein</fullName>
    </submittedName>
</protein>
<reference evidence="1 2" key="1">
    <citation type="submission" date="2020-03" db="EMBL/GenBank/DDBJ databases">
        <title>Whole genome shotgun sequence of Phytohabitans flavus NBRC 107702.</title>
        <authorList>
            <person name="Komaki H."/>
            <person name="Tamura T."/>
        </authorList>
    </citation>
    <scope>NUCLEOTIDE SEQUENCE [LARGE SCALE GENOMIC DNA]</scope>
    <source>
        <strain evidence="1 2">NBRC 107702</strain>
    </source>
</reference>
<organism evidence="1 2">
    <name type="scientific">Phytohabitans flavus</name>
    <dbReference type="NCBI Taxonomy" id="1076124"/>
    <lineage>
        <taxon>Bacteria</taxon>
        <taxon>Bacillati</taxon>
        <taxon>Actinomycetota</taxon>
        <taxon>Actinomycetes</taxon>
        <taxon>Micromonosporales</taxon>
        <taxon>Micromonosporaceae</taxon>
    </lineage>
</organism>
<sequence>MPTATETTVDTTATTKLLANQRTASLPLPRLLGAALDIWGTDRSTGTALRQTLTTLRDFPHASTEATVEYGLDLLRKLASGAPGEAAATLVAARQQQIRNDATTGQPLTQSGEGALQICAAHKDPVGVRHAAFRSCTDR</sequence>
<reference evidence="1 2" key="2">
    <citation type="submission" date="2020-03" db="EMBL/GenBank/DDBJ databases">
        <authorList>
            <person name="Ichikawa N."/>
            <person name="Kimura A."/>
            <person name="Kitahashi Y."/>
            <person name="Uohara A."/>
        </authorList>
    </citation>
    <scope>NUCLEOTIDE SEQUENCE [LARGE SCALE GENOMIC DNA]</scope>
    <source>
        <strain evidence="1 2">NBRC 107702</strain>
    </source>
</reference>
<name>A0A6F8XMD1_9ACTN</name>
<evidence type="ECO:0000313" key="1">
    <source>
        <dbReference type="EMBL" id="BCB74967.1"/>
    </source>
</evidence>